<gene>
    <name evidence="1" type="ORF">HPA02_26160</name>
</gene>
<organism evidence="1 2">
    <name type="scientific">Bisbaumannia pacifica</name>
    <dbReference type="NCBI Taxonomy" id="77098"/>
    <lineage>
        <taxon>Bacteria</taxon>
        <taxon>Pseudomonadati</taxon>
        <taxon>Pseudomonadota</taxon>
        <taxon>Gammaproteobacteria</taxon>
        <taxon>Oceanospirillales</taxon>
        <taxon>Halomonadaceae</taxon>
        <taxon>Bisbaumannia</taxon>
    </lineage>
</organism>
<accession>A0A510XAF5</accession>
<sequence>MKQALRRWISRLLKRLAHSPRLKSIAKRSLERAPRLRGLVLRLMHGGSLFGRQAGINRFEPLSDYQQRLTQDLHKRWGR</sequence>
<proteinExistence type="predicted"/>
<protein>
    <submittedName>
        <fullName evidence="1">Uncharacterized protein</fullName>
    </submittedName>
</protein>
<evidence type="ECO:0000313" key="1">
    <source>
        <dbReference type="EMBL" id="GEK48333.1"/>
    </source>
</evidence>
<dbReference type="Proteomes" id="UP000321275">
    <property type="component" value="Unassembled WGS sequence"/>
</dbReference>
<dbReference type="EMBL" id="BJUK01000033">
    <property type="protein sequence ID" value="GEK48333.1"/>
    <property type="molecule type" value="Genomic_DNA"/>
</dbReference>
<name>A0A510XAF5_9GAMM</name>
<comment type="caution">
    <text evidence="1">The sequence shown here is derived from an EMBL/GenBank/DDBJ whole genome shotgun (WGS) entry which is preliminary data.</text>
</comment>
<keyword evidence="2" id="KW-1185">Reference proteome</keyword>
<reference evidence="1 2" key="1">
    <citation type="submission" date="2019-07" db="EMBL/GenBank/DDBJ databases">
        <title>Whole genome shotgun sequence of Halomonas pacifica NBRC 102220.</title>
        <authorList>
            <person name="Hosoyama A."/>
            <person name="Uohara A."/>
            <person name="Ohji S."/>
            <person name="Ichikawa N."/>
        </authorList>
    </citation>
    <scope>NUCLEOTIDE SEQUENCE [LARGE SCALE GENOMIC DNA]</scope>
    <source>
        <strain evidence="1 2">NBRC 102220</strain>
    </source>
</reference>
<dbReference type="AlphaFoldDB" id="A0A510XAF5"/>
<evidence type="ECO:0000313" key="2">
    <source>
        <dbReference type="Proteomes" id="UP000321275"/>
    </source>
</evidence>